<sequence length="259" mass="29989">MAVFLTIFSGLVPLVILLWQWDTLYRGVRRWSRERAPVSGTDMADFHQLLLENNPYYALLPDNERVRFRERLGRFLDAIEFRFVGMPVNRNAEILIGSAAIQLTFGLEHFTLDHFETIFVVRTAYRLPGYQRDFAGHVNRMGIYISWDHFLKGYRDYTDADNLGMHEMAHAFSIGDDEISQKYQSFRIAALPLFQKIRAGGSSVLNPYAASSMQECWAVAVETFFEQPRQLKAEEPNLYQTLVDLLQQDPIVLLENANR</sequence>
<keyword evidence="1" id="KW-0812">Transmembrane</keyword>
<gene>
    <name evidence="2" type="ORF">FPE01S_04_00750</name>
</gene>
<keyword evidence="1" id="KW-0472">Membrane</keyword>
<keyword evidence="3" id="KW-1185">Reference proteome</keyword>
<dbReference type="GO" id="GO:0005829">
    <property type="term" value="C:cytosol"/>
    <property type="evidence" value="ECO:0007669"/>
    <property type="project" value="TreeGrafter"/>
</dbReference>
<evidence type="ECO:0000313" key="3">
    <source>
        <dbReference type="Proteomes" id="UP000033121"/>
    </source>
</evidence>
<dbReference type="AlphaFoldDB" id="A0A0E9N4C7"/>
<dbReference type="PANTHER" id="PTHR30164:SF2">
    <property type="entry name" value="PROTEIN MTFA"/>
    <property type="match status" value="1"/>
</dbReference>
<organism evidence="2 3">
    <name type="scientific">Flavihumibacter petaseus NBRC 106054</name>
    <dbReference type="NCBI Taxonomy" id="1220578"/>
    <lineage>
        <taxon>Bacteria</taxon>
        <taxon>Pseudomonadati</taxon>
        <taxon>Bacteroidota</taxon>
        <taxon>Chitinophagia</taxon>
        <taxon>Chitinophagales</taxon>
        <taxon>Chitinophagaceae</taxon>
        <taxon>Flavihumibacter</taxon>
    </lineage>
</organism>
<dbReference type="OrthoDB" id="9786424at2"/>
<dbReference type="CDD" id="cd20170">
    <property type="entry name" value="Peptidase_M90-like"/>
    <property type="match status" value="1"/>
</dbReference>
<feature type="transmembrane region" description="Helical" evidence="1">
    <location>
        <begin position="6"/>
        <end position="25"/>
    </location>
</feature>
<dbReference type="RefSeq" id="WP_046370837.1">
    <property type="nucleotide sequence ID" value="NZ_BBWV01000004.1"/>
</dbReference>
<dbReference type="PANTHER" id="PTHR30164">
    <property type="entry name" value="MTFA PEPTIDASE"/>
    <property type="match status" value="1"/>
</dbReference>
<protein>
    <recommendedName>
        <fullName evidence="4">Zinc-dependent peptidase</fullName>
    </recommendedName>
</protein>
<dbReference type="STRING" id="1220578.FPE01S_04_00750"/>
<evidence type="ECO:0008006" key="4">
    <source>
        <dbReference type="Google" id="ProtNLM"/>
    </source>
</evidence>
<dbReference type="Gene3D" id="3.40.390.10">
    <property type="entry name" value="Collagenase (Catalytic Domain)"/>
    <property type="match status" value="1"/>
</dbReference>
<accession>A0A0E9N4C7</accession>
<dbReference type="InterPro" id="IPR024079">
    <property type="entry name" value="MetalloPept_cat_dom_sf"/>
</dbReference>
<comment type="caution">
    <text evidence="2">The sequence shown here is derived from an EMBL/GenBank/DDBJ whole genome shotgun (WGS) entry which is preliminary data.</text>
</comment>
<name>A0A0E9N4C7_9BACT</name>
<reference evidence="2 3" key="1">
    <citation type="submission" date="2015-04" db="EMBL/GenBank/DDBJ databases">
        <title>Whole genome shotgun sequence of Flavihumibacter petaseus NBRC 106054.</title>
        <authorList>
            <person name="Miyazawa S."/>
            <person name="Hosoyama A."/>
            <person name="Hashimoto M."/>
            <person name="Noguchi M."/>
            <person name="Tsuchikane K."/>
            <person name="Ohji S."/>
            <person name="Yamazoe A."/>
            <person name="Ichikawa N."/>
            <person name="Kimura A."/>
            <person name="Fujita N."/>
        </authorList>
    </citation>
    <scope>NUCLEOTIDE SEQUENCE [LARGE SCALE GENOMIC DNA]</scope>
    <source>
        <strain evidence="2 3">NBRC 106054</strain>
    </source>
</reference>
<dbReference type="InterPro" id="IPR042252">
    <property type="entry name" value="MtfA_N"/>
</dbReference>
<dbReference type="EMBL" id="BBWV01000004">
    <property type="protein sequence ID" value="GAO44832.1"/>
    <property type="molecule type" value="Genomic_DNA"/>
</dbReference>
<dbReference type="GO" id="GO:0004177">
    <property type="term" value="F:aminopeptidase activity"/>
    <property type="evidence" value="ECO:0007669"/>
    <property type="project" value="TreeGrafter"/>
</dbReference>
<dbReference type="InterPro" id="IPR010384">
    <property type="entry name" value="MtfA_fam"/>
</dbReference>
<dbReference type="Pfam" id="PF06167">
    <property type="entry name" value="Peptidase_M90"/>
    <property type="match status" value="1"/>
</dbReference>
<dbReference type="Proteomes" id="UP000033121">
    <property type="component" value="Unassembled WGS sequence"/>
</dbReference>
<proteinExistence type="predicted"/>
<evidence type="ECO:0000313" key="2">
    <source>
        <dbReference type="EMBL" id="GAO44832.1"/>
    </source>
</evidence>
<evidence type="ECO:0000256" key="1">
    <source>
        <dbReference type="SAM" id="Phobius"/>
    </source>
</evidence>
<dbReference type="SUPFAM" id="SSF55486">
    <property type="entry name" value="Metalloproteases ('zincins'), catalytic domain"/>
    <property type="match status" value="1"/>
</dbReference>
<dbReference type="Gene3D" id="1.10.472.150">
    <property type="entry name" value="Glucose-regulated metallo-peptidase M90, N-terminal domain"/>
    <property type="match status" value="1"/>
</dbReference>
<keyword evidence="1" id="KW-1133">Transmembrane helix</keyword>
<dbReference type="GO" id="GO:0008237">
    <property type="term" value="F:metallopeptidase activity"/>
    <property type="evidence" value="ECO:0007669"/>
    <property type="project" value="InterPro"/>
</dbReference>